<protein>
    <submittedName>
        <fullName evidence="2">Tannase and feruloyl esterase</fullName>
    </submittedName>
</protein>
<dbReference type="AlphaFoldDB" id="A0A4Z1NQL7"/>
<evidence type="ECO:0000313" key="2">
    <source>
        <dbReference type="EMBL" id="TID18337.1"/>
    </source>
</evidence>
<keyword evidence="1" id="KW-0732">Signal</keyword>
<evidence type="ECO:0000256" key="1">
    <source>
        <dbReference type="SAM" id="SignalP"/>
    </source>
</evidence>
<name>A0A4Z1NQL7_9PEZI</name>
<dbReference type="EMBL" id="SNSC02000014">
    <property type="protein sequence ID" value="TID18337.1"/>
    <property type="molecule type" value="Genomic_DNA"/>
</dbReference>
<keyword evidence="3" id="KW-1185">Reference proteome</keyword>
<feature type="signal peptide" evidence="1">
    <location>
        <begin position="1"/>
        <end position="21"/>
    </location>
</feature>
<feature type="chain" id="PRO_5021383953" evidence="1">
    <location>
        <begin position="22"/>
        <end position="78"/>
    </location>
</feature>
<organism evidence="2 3">
    <name type="scientific">Venturia nashicola</name>
    <dbReference type="NCBI Taxonomy" id="86259"/>
    <lineage>
        <taxon>Eukaryota</taxon>
        <taxon>Fungi</taxon>
        <taxon>Dikarya</taxon>
        <taxon>Ascomycota</taxon>
        <taxon>Pezizomycotina</taxon>
        <taxon>Dothideomycetes</taxon>
        <taxon>Pleosporomycetidae</taxon>
        <taxon>Venturiales</taxon>
        <taxon>Venturiaceae</taxon>
        <taxon>Venturia</taxon>
    </lineage>
</organism>
<comment type="caution">
    <text evidence="2">The sequence shown here is derived from an EMBL/GenBank/DDBJ whole genome shotgun (WGS) entry which is preliminary data.</text>
</comment>
<evidence type="ECO:0000313" key="3">
    <source>
        <dbReference type="Proteomes" id="UP000298493"/>
    </source>
</evidence>
<accession>A0A4Z1NQL7</accession>
<reference evidence="2 3" key="1">
    <citation type="submission" date="2019-04" db="EMBL/GenBank/DDBJ databases">
        <title>High contiguity whole genome sequence and gene annotation resource for two Venturia nashicola isolates.</title>
        <authorList>
            <person name="Prokchorchik M."/>
            <person name="Won K."/>
            <person name="Lee Y."/>
            <person name="Choi E.D."/>
            <person name="Segonzac C."/>
            <person name="Sohn K.H."/>
        </authorList>
    </citation>
    <scope>NUCLEOTIDE SEQUENCE [LARGE SCALE GENOMIC DNA]</scope>
    <source>
        <strain evidence="2 3">PRI2</strain>
    </source>
</reference>
<gene>
    <name evidence="2" type="ORF">E6O75_ATG06413</name>
</gene>
<sequence length="78" mass="8766">MHFQKPIVLLALPITVSPLSSTTLLHHTSIAETSSYTTSANPVFQTDKTYCNVSATIENRIQTWFQLPTPEAWNGRYV</sequence>
<dbReference type="Proteomes" id="UP000298493">
    <property type="component" value="Unassembled WGS sequence"/>
</dbReference>
<proteinExistence type="predicted"/>